<evidence type="ECO:0000313" key="5">
    <source>
        <dbReference type="Proteomes" id="UP001305779"/>
    </source>
</evidence>
<dbReference type="InterPro" id="IPR024079">
    <property type="entry name" value="MetalloPept_cat_dom_sf"/>
</dbReference>
<keyword evidence="1" id="KW-0378">Hydrolase</keyword>
<accession>A0ABR0ECE6</accession>
<keyword evidence="1" id="KW-0479">Metal-binding</keyword>
<keyword evidence="1" id="KW-0482">Metalloprotease</keyword>
<dbReference type="Proteomes" id="UP001305779">
    <property type="component" value="Unassembled WGS sequence"/>
</dbReference>
<gene>
    <name evidence="4" type="ORF">PRZ48_009692</name>
</gene>
<dbReference type="EMBL" id="JAXOVC010000007">
    <property type="protein sequence ID" value="KAK4499179.1"/>
    <property type="molecule type" value="Genomic_DNA"/>
</dbReference>
<feature type="compositionally biased region" description="Basic and acidic residues" evidence="2">
    <location>
        <begin position="294"/>
        <end position="308"/>
    </location>
</feature>
<feature type="region of interest" description="Disordered" evidence="2">
    <location>
        <begin position="287"/>
        <end position="326"/>
    </location>
</feature>
<evidence type="ECO:0000256" key="1">
    <source>
        <dbReference type="RuleBase" id="RU361183"/>
    </source>
</evidence>
<protein>
    <recommendedName>
        <fullName evidence="1">Metalloendopeptidase</fullName>
        <ecNumber evidence="1">3.4.24.-</ecNumber>
    </recommendedName>
</protein>
<feature type="domain" description="Peptidase metallopeptidase" evidence="3">
    <location>
        <begin position="62"/>
        <end position="230"/>
    </location>
</feature>
<dbReference type="InterPro" id="IPR001506">
    <property type="entry name" value="Peptidase_M12A"/>
</dbReference>
<dbReference type="PANTHER" id="PTHR10127:SF850">
    <property type="entry name" value="METALLOENDOPEPTIDASE"/>
    <property type="match status" value="1"/>
</dbReference>
<organism evidence="4 5">
    <name type="scientific">Zasmidium cellare</name>
    <name type="common">Wine cellar mold</name>
    <name type="synonym">Racodium cellare</name>
    <dbReference type="NCBI Taxonomy" id="395010"/>
    <lineage>
        <taxon>Eukaryota</taxon>
        <taxon>Fungi</taxon>
        <taxon>Dikarya</taxon>
        <taxon>Ascomycota</taxon>
        <taxon>Pezizomycotina</taxon>
        <taxon>Dothideomycetes</taxon>
        <taxon>Dothideomycetidae</taxon>
        <taxon>Mycosphaerellales</taxon>
        <taxon>Mycosphaerellaceae</taxon>
        <taxon>Zasmidium</taxon>
    </lineage>
</organism>
<dbReference type="Gene3D" id="3.40.390.10">
    <property type="entry name" value="Collagenase (Catalytic Domain)"/>
    <property type="match status" value="1"/>
</dbReference>
<dbReference type="SUPFAM" id="SSF55486">
    <property type="entry name" value="Metalloproteases ('zincins'), catalytic domain"/>
    <property type="match status" value="1"/>
</dbReference>
<comment type="caution">
    <text evidence="4">The sequence shown here is derived from an EMBL/GenBank/DDBJ whole genome shotgun (WGS) entry which is preliminary data.</text>
</comment>
<dbReference type="EC" id="3.4.24.-" evidence="1"/>
<evidence type="ECO:0000313" key="4">
    <source>
        <dbReference type="EMBL" id="KAK4499179.1"/>
    </source>
</evidence>
<evidence type="ECO:0000259" key="3">
    <source>
        <dbReference type="SMART" id="SM00235"/>
    </source>
</evidence>
<keyword evidence="1" id="KW-0862">Zinc</keyword>
<keyword evidence="1" id="KW-0645">Protease</keyword>
<reference evidence="4 5" key="1">
    <citation type="journal article" date="2023" name="G3 (Bethesda)">
        <title>A chromosome-level genome assembly of Zasmidium syzygii isolated from banana leaves.</title>
        <authorList>
            <person name="van Westerhoven A.C."/>
            <person name="Mehrabi R."/>
            <person name="Talebi R."/>
            <person name="Steentjes M.B.F."/>
            <person name="Corcolon B."/>
            <person name="Chong P.A."/>
            <person name="Kema G.H.J."/>
            <person name="Seidl M.F."/>
        </authorList>
    </citation>
    <scope>NUCLEOTIDE SEQUENCE [LARGE SCALE GENOMIC DNA]</scope>
    <source>
        <strain evidence="4 5">P124</strain>
    </source>
</reference>
<proteinExistence type="predicted"/>
<evidence type="ECO:0000256" key="2">
    <source>
        <dbReference type="SAM" id="MobiDB-lite"/>
    </source>
</evidence>
<dbReference type="Pfam" id="PF01400">
    <property type="entry name" value="Astacin"/>
    <property type="match status" value="1"/>
</dbReference>
<name>A0ABR0ECE6_ZASCE</name>
<dbReference type="PRINTS" id="PR00480">
    <property type="entry name" value="ASTACIN"/>
</dbReference>
<feature type="chain" id="PRO_5044960427" description="Metalloendopeptidase" evidence="1">
    <location>
        <begin position="26"/>
        <end position="326"/>
    </location>
</feature>
<sequence length="326" mass="36371">MLSPIPSLNWLLFTTFTVITSFTTACPSPNHTFNLQARDPWFSVGNPHGNEPYSNNAWPPHTAAPWDRPLRYCFVKQSDYTALNSLLKAAIKLWEPAMAPYSSLKIIPDCGRAKDDCLCQNAAPDALHMSDVDPSGSNVHGTTTVGYWHQKPDQQTKGRHILAFERLENRNDPAKPGPYDVATLAHEIGHALGFEHEHTRPDRDEYISFYCKNLRDYEEVKLYGSYEGASIPGGTGDKNKAVMLKHPRNKNWRANPGLEEEFFGGGYREAITRKPSQGDLARVAQLYPNYGPKGKGDPGDARAGEEKWAGTSGMLERRRAVETARA</sequence>
<feature type="compositionally biased region" description="Basic and acidic residues" evidence="2">
    <location>
        <begin position="315"/>
        <end position="326"/>
    </location>
</feature>
<dbReference type="PANTHER" id="PTHR10127">
    <property type="entry name" value="DISCOIDIN, CUB, EGF, LAMININ , AND ZINC METALLOPROTEASE DOMAIN CONTAINING"/>
    <property type="match status" value="1"/>
</dbReference>
<dbReference type="SMART" id="SM00235">
    <property type="entry name" value="ZnMc"/>
    <property type="match status" value="1"/>
</dbReference>
<keyword evidence="1" id="KW-0732">Signal</keyword>
<feature type="signal peptide" evidence="1">
    <location>
        <begin position="1"/>
        <end position="25"/>
    </location>
</feature>
<comment type="cofactor">
    <cofactor evidence="1">
        <name>Zn(2+)</name>
        <dbReference type="ChEBI" id="CHEBI:29105"/>
    </cofactor>
    <text evidence="1">Binds 1 zinc ion per subunit.</text>
</comment>
<dbReference type="InterPro" id="IPR006026">
    <property type="entry name" value="Peptidase_Metallo"/>
</dbReference>
<keyword evidence="5" id="KW-1185">Reference proteome</keyword>